<dbReference type="InterPro" id="IPR006268">
    <property type="entry name" value="DAHP_syn_2"/>
</dbReference>
<evidence type="ECO:0000313" key="5">
    <source>
        <dbReference type="Proteomes" id="UP000727962"/>
    </source>
</evidence>
<feature type="domain" description="DAHP synthase ferredoxin-like" evidence="3">
    <location>
        <begin position="1"/>
        <end position="66"/>
    </location>
</feature>
<dbReference type="NCBIfam" id="NF006421">
    <property type="entry name" value="PRK08673.1"/>
    <property type="match status" value="1"/>
</dbReference>
<dbReference type="EMBL" id="JACOSL010000015">
    <property type="protein sequence ID" value="MBI1755909.1"/>
    <property type="molecule type" value="Genomic_DNA"/>
</dbReference>
<comment type="caution">
    <text evidence="4">The sequence shown here is derived from an EMBL/GenBank/DDBJ whole genome shotgun (WGS) entry which is preliminary data.</text>
</comment>
<gene>
    <name evidence="4" type="primary">aroF</name>
    <name evidence="4" type="ORF">HYR64_02235</name>
</gene>
<accession>A0A931PT25</accession>
<dbReference type="GO" id="GO:0003849">
    <property type="term" value="F:3-deoxy-7-phosphoheptulonate synthase activity"/>
    <property type="evidence" value="ECO:0007669"/>
    <property type="project" value="UniProtKB-EC"/>
</dbReference>
<dbReference type="Gene3D" id="3.30.70.1140">
    <property type="entry name" value="Phospho-2-dehydro-3-deoxyheptonate aldolase, domain 1"/>
    <property type="match status" value="1"/>
</dbReference>
<dbReference type="SUPFAM" id="SSF51569">
    <property type="entry name" value="Aldolase"/>
    <property type="match status" value="1"/>
</dbReference>
<dbReference type="PANTHER" id="PTHR43018">
    <property type="entry name" value="PHOSPHO-2-DEHYDRO-3-DEOXYHEPTONATE ALDOLASE"/>
    <property type="match status" value="1"/>
</dbReference>
<name>A0A931PT25_FIMGI</name>
<dbReference type="PANTHER" id="PTHR43018:SF1">
    <property type="entry name" value="PROTEIN AROA(G)"/>
    <property type="match status" value="1"/>
</dbReference>
<evidence type="ECO:0000256" key="1">
    <source>
        <dbReference type="ARBA" id="ARBA00022679"/>
    </source>
</evidence>
<dbReference type="NCBIfam" id="NF009239">
    <property type="entry name" value="PRK12595.1"/>
    <property type="match status" value="1"/>
</dbReference>
<dbReference type="NCBIfam" id="TIGR01361">
    <property type="entry name" value="DAHP_synth_Bsub"/>
    <property type="match status" value="1"/>
</dbReference>
<dbReference type="AlphaFoldDB" id="A0A931PT25"/>
<dbReference type="InterPro" id="IPR006218">
    <property type="entry name" value="DAHP1/KDSA"/>
</dbReference>
<dbReference type="GO" id="GO:0016832">
    <property type="term" value="F:aldehyde-lyase activity"/>
    <property type="evidence" value="ECO:0007669"/>
    <property type="project" value="InterPro"/>
</dbReference>
<reference evidence="4" key="1">
    <citation type="submission" date="2020-07" db="EMBL/GenBank/DDBJ databases">
        <title>Huge and variable diversity of episymbiotic CPR bacteria and DPANN archaea in groundwater ecosystems.</title>
        <authorList>
            <person name="He C.Y."/>
            <person name="Keren R."/>
            <person name="Whittaker M."/>
            <person name="Farag I.F."/>
            <person name="Doudna J."/>
            <person name="Cate J.H.D."/>
            <person name="Banfield J.F."/>
        </authorList>
    </citation>
    <scope>NUCLEOTIDE SEQUENCE</scope>
    <source>
        <strain evidence="4">NC_groundwater_17_Pr7_B-0.1um_64_12</strain>
    </source>
</reference>
<proteinExistence type="predicted"/>
<dbReference type="InterPro" id="IPR041071">
    <property type="entry name" value="DAHP_snth_FXD"/>
</dbReference>
<evidence type="ECO:0000259" key="3">
    <source>
        <dbReference type="Pfam" id="PF18152"/>
    </source>
</evidence>
<dbReference type="Proteomes" id="UP000727962">
    <property type="component" value="Unassembled WGS sequence"/>
</dbReference>
<organism evidence="4 5">
    <name type="scientific">Fimbriimonas ginsengisoli</name>
    <dbReference type="NCBI Taxonomy" id="1005039"/>
    <lineage>
        <taxon>Bacteria</taxon>
        <taxon>Bacillati</taxon>
        <taxon>Armatimonadota</taxon>
        <taxon>Fimbriimonadia</taxon>
        <taxon>Fimbriimonadales</taxon>
        <taxon>Fimbriimonadaceae</taxon>
        <taxon>Fimbriimonas</taxon>
    </lineage>
</organism>
<dbReference type="EC" id="2.5.1.54" evidence="4"/>
<protein>
    <submittedName>
        <fullName evidence="4">3-deoxy-7-phosphoheptulonate synthase</fullName>
        <ecNumber evidence="4">2.5.1.54</ecNumber>
    </submittedName>
</protein>
<dbReference type="GO" id="GO:0009073">
    <property type="term" value="P:aromatic amino acid family biosynthetic process"/>
    <property type="evidence" value="ECO:0007669"/>
    <property type="project" value="InterPro"/>
</dbReference>
<dbReference type="Gene3D" id="3.20.20.70">
    <property type="entry name" value="Aldolase class I"/>
    <property type="match status" value="1"/>
</dbReference>
<evidence type="ECO:0000313" key="4">
    <source>
        <dbReference type="EMBL" id="MBI1755909.1"/>
    </source>
</evidence>
<keyword evidence="1 4" id="KW-0808">Transferase</keyword>
<feature type="domain" description="DAHP synthetase I/KDSA" evidence="2">
    <location>
        <begin position="93"/>
        <end position="327"/>
    </location>
</feature>
<dbReference type="InterPro" id="IPR052899">
    <property type="entry name" value="Class-I_DAHP_synthase"/>
</dbReference>
<evidence type="ECO:0000259" key="2">
    <source>
        <dbReference type="Pfam" id="PF00793"/>
    </source>
</evidence>
<dbReference type="Pfam" id="PF18152">
    <property type="entry name" value="DAHP_snth_FXD"/>
    <property type="match status" value="1"/>
</dbReference>
<sequence length="346" mass="36790">MIIVMQFGASQAQIDAVCEVLRSHGVEPLVLPGEDRLAIGVPAALDPGKREHLETVLGSLDGVSKITQTSSPYKLASIEFHRDRTTVRAKRASVGPGAFAVIGGPCSVESYEQFSESARVVKASGATLLRGGAFKPRTSPYSFQGLQEEGLRILKQVGDETGLATVSEVMSGEMVPLVAEFVDVLQIGARSMQNFPLLVEAGRSKKPVFLKRGPSATIDEFLLAAEYVLGQGNPNVILCERGVMPLDRSYTRNTLDLSAVPVLKEHTHLPVVIDPSHGTGVARYVPPMAKAALVAGADGVMIEMHPDPKNALSDGSQALNPAQFEALMGELRALAGFLGLRMPSLA</sequence>
<dbReference type="InterPro" id="IPR013785">
    <property type="entry name" value="Aldolase_TIM"/>
</dbReference>
<dbReference type="Pfam" id="PF00793">
    <property type="entry name" value="DAHP_synth_1"/>
    <property type="match status" value="1"/>
</dbReference>